<feature type="chain" id="PRO_5012351367" evidence="1">
    <location>
        <begin position="18"/>
        <end position="294"/>
    </location>
</feature>
<organism evidence="2 3">
    <name type="scientific">Fistulifera solaris</name>
    <name type="common">Oleaginous diatom</name>
    <dbReference type="NCBI Taxonomy" id="1519565"/>
    <lineage>
        <taxon>Eukaryota</taxon>
        <taxon>Sar</taxon>
        <taxon>Stramenopiles</taxon>
        <taxon>Ochrophyta</taxon>
        <taxon>Bacillariophyta</taxon>
        <taxon>Bacillariophyceae</taxon>
        <taxon>Bacillariophycidae</taxon>
        <taxon>Naviculales</taxon>
        <taxon>Naviculaceae</taxon>
        <taxon>Fistulifera</taxon>
    </lineage>
</organism>
<keyword evidence="3" id="KW-1185">Reference proteome</keyword>
<evidence type="ECO:0000313" key="2">
    <source>
        <dbReference type="EMBL" id="GAX21712.1"/>
    </source>
</evidence>
<dbReference type="Proteomes" id="UP000198406">
    <property type="component" value="Unassembled WGS sequence"/>
</dbReference>
<reference evidence="2 3" key="1">
    <citation type="journal article" date="2015" name="Plant Cell">
        <title>Oil accumulation by the oleaginous diatom Fistulifera solaris as revealed by the genome and transcriptome.</title>
        <authorList>
            <person name="Tanaka T."/>
            <person name="Maeda Y."/>
            <person name="Veluchamy A."/>
            <person name="Tanaka M."/>
            <person name="Abida H."/>
            <person name="Marechal E."/>
            <person name="Bowler C."/>
            <person name="Muto M."/>
            <person name="Sunaga Y."/>
            <person name="Tanaka M."/>
            <person name="Yoshino T."/>
            <person name="Taniguchi T."/>
            <person name="Fukuda Y."/>
            <person name="Nemoto M."/>
            <person name="Matsumoto M."/>
            <person name="Wong P.S."/>
            <person name="Aburatani S."/>
            <person name="Fujibuchi W."/>
        </authorList>
    </citation>
    <scope>NUCLEOTIDE SEQUENCE [LARGE SCALE GENOMIC DNA]</scope>
    <source>
        <strain evidence="2 3">JPCC DA0580</strain>
    </source>
</reference>
<dbReference type="OrthoDB" id="193230at2759"/>
<dbReference type="EMBL" id="BDSP01000171">
    <property type="protein sequence ID" value="GAX21712.1"/>
    <property type="molecule type" value="Genomic_DNA"/>
</dbReference>
<comment type="caution">
    <text evidence="2">The sequence shown here is derived from an EMBL/GenBank/DDBJ whole genome shotgun (WGS) entry which is preliminary data.</text>
</comment>
<gene>
    <name evidence="2" type="ORF">FisN_3Hh504</name>
</gene>
<protein>
    <submittedName>
        <fullName evidence="2">Uncharacterized protein</fullName>
    </submittedName>
</protein>
<keyword evidence="1" id="KW-0732">Signal</keyword>
<dbReference type="InParanoid" id="A0A1Z5K6C4"/>
<evidence type="ECO:0000256" key="1">
    <source>
        <dbReference type="SAM" id="SignalP"/>
    </source>
</evidence>
<evidence type="ECO:0000313" key="3">
    <source>
        <dbReference type="Proteomes" id="UP000198406"/>
    </source>
</evidence>
<feature type="signal peptide" evidence="1">
    <location>
        <begin position="1"/>
        <end position="17"/>
    </location>
</feature>
<accession>A0A1Z5K6C4</accession>
<sequence length="294" mass="33416">MIALGLFTLLATDITKRSPWSPAEWQILVNIGREEGSWMPETWATSGARLSFPMDVMVASDYNTAEKDKECEFMGGNSMRLVVLEDPTFVSSDGEQFIGIREEGAWKMQMPKQRGTAGILRFWVDVEQADGLSQGVGALRNDVTLPAERIFFMSKCWREEDLKIAARKMKPYETAAEEAQRKVEEQLSHETGDRRLDGTDPLETALGTISMAKLIKDRDDRMRELREAENTLPRNAERLKLGFWPGTDEKLAIGEGTIAVKRKKFFGDEFHILGKWRAIPILQKEDSTILEQNR</sequence>
<proteinExistence type="predicted"/>
<dbReference type="AlphaFoldDB" id="A0A1Z5K6C4"/>
<name>A0A1Z5K6C4_FISSO</name>